<evidence type="ECO:0000256" key="5">
    <source>
        <dbReference type="ARBA" id="ARBA00023288"/>
    </source>
</evidence>
<dbReference type="Pfam" id="PF01547">
    <property type="entry name" value="SBP_bac_1"/>
    <property type="match status" value="1"/>
</dbReference>
<dbReference type="Proteomes" id="UP000249522">
    <property type="component" value="Unassembled WGS sequence"/>
</dbReference>
<gene>
    <name evidence="7" type="ORF">DNH61_19850</name>
</gene>
<reference evidence="7 8" key="1">
    <citation type="submission" date="2018-06" db="EMBL/GenBank/DDBJ databases">
        <title>Paenibacillus imtechensis sp. nov.</title>
        <authorList>
            <person name="Pinnaka A.K."/>
            <person name="Singh H."/>
            <person name="Kaur M."/>
        </authorList>
    </citation>
    <scope>NUCLEOTIDE SEQUENCE [LARGE SCALE GENOMIC DNA]</scope>
    <source>
        <strain evidence="7 8">SMB1</strain>
    </source>
</reference>
<sequence>MTAGNMRLLSAAVLLLVLIGCTYSVAQNESAIPQNDTFFSLEDVSRNEAGGKRMTLTIMADLHTPQVPGDRIERELEALTGTELVIDWVPDDSYDEKMQAAFATGSLPQAVYIKNAASLEMYRQAFRSGLFWEIGPLLSEFPHLRKLETEVLRNTAVDGKIYGLYQERPLSRQGIIYRKDWADRLGLKEPTTIDELYVMLKRFTEEDPDGNGLDDTVGLANRSDLVYGAFKTVGSYFGTPNGWGIDNGRLKPEFMFRAYKETLQFFRKLHQEGLMNRNFAVTGKQDQADLFVSGRAGVYIGAMVNVQTLHAQLQAVDPDAELDVHNRIYGPQGYGIWSIPGYSSVVLFPKSAVATEGELRSILAFYDKLMTPQAANLLFWGVEQEHYQLVDGRAVLQEPYSRFEEEVKPYQALQIGGPRTIDMLKPDYELPARDKAEALTLENEAYLIDDPTAALDSRTSSALGIRLQEIIRDATFQYIMGDLDDKGFDQAVLQWMEKGGSDIVAEYNEAYKQQEPGLR</sequence>
<dbReference type="AlphaFoldDB" id="A0A2W1L2J2"/>
<evidence type="ECO:0000256" key="2">
    <source>
        <dbReference type="ARBA" id="ARBA00022729"/>
    </source>
</evidence>
<keyword evidence="2 6" id="KW-0732">Signal</keyword>
<protein>
    <submittedName>
        <fullName evidence="7">ABC transporter substrate-binding protein</fullName>
    </submittedName>
</protein>
<evidence type="ECO:0000313" key="8">
    <source>
        <dbReference type="Proteomes" id="UP000249522"/>
    </source>
</evidence>
<proteinExistence type="predicted"/>
<name>A0A2W1L2J2_9BACL</name>
<dbReference type="PANTHER" id="PTHR43649">
    <property type="entry name" value="ARABINOSE-BINDING PROTEIN-RELATED"/>
    <property type="match status" value="1"/>
</dbReference>
<feature type="signal peptide" evidence="6">
    <location>
        <begin position="1"/>
        <end position="26"/>
    </location>
</feature>
<feature type="chain" id="PRO_5015961683" evidence="6">
    <location>
        <begin position="27"/>
        <end position="519"/>
    </location>
</feature>
<keyword evidence="1" id="KW-1003">Cell membrane</keyword>
<dbReference type="RefSeq" id="WP_111148561.1">
    <property type="nucleotide sequence ID" value="NZ_QKRB01000054.1"/>
</dbReference>
<keyword evidence="8" id="KW-1185">Reference proteome</keyword>
<dbReference type="CDD" id="cd13580">
    <property type="entry name" value="PBP2_AlgQ_like_1"/>
    <property type="match status" value="1"/>
</dbReference>
<evidence type="ECO:0000313" key="7">
    <source>
        <dbReference type="EMBL" id="PZD94198.1"/>
    </source>
</evidence>
<accession>A0A2W1L2J2</accession>
<dbReference type="EMBL" id="QKRB01000054">
    <property type="protein sequence ID" value="PZD94198.1"/>
    <property type="molecule type" value="Genomic_DNA"/>
</dbReference>
<keyword evidence="4" id="KW-0564">Palmitate</keyword>
<evidence type="ECO:0000256" key="6">
    <source>
        <dbReference type="SAM" id="SignalP"/>
    </source>
</evidence>
<keyword evidence="5" id="KW-0449">Lipoprotein</keyword>
<dbReference type="Gene3D" id="3.40.190.10">
    <property type="entry name" value="Periplasmic binding protein-like II"/>
    <property type="match status" value="2"/>
</dbReference>
<dbReference type="PANTHER" id="PTHR43649:SF33">
    <property type="entry name" value="POLYGALACTURONAN_RHAMNOGALACTURONAN-BINDING PROTEIN YTCQ"/>
    <property type="match status" value="1"/>
</dbReference>
<comment type="caution">
    <text evidence="7">The sequence shown here is derived from an EMBL/GenBank/DDBJ whole genome shotgun (WGS) entry which is preliminary data.</text>
</comment>
<organism evidence="7 8">
    <name type="scientific">Paenibacillus sambharensis</name>
    <dbReference type="NCBI Taxonomy" id="1803190"/>
    <lineage>
        <taxon>Bacteria</taxon>
        <taxon>Bacillati</taxon>
        <taxon>Bacillota</taxon>
        <taxon>Bacilli</taxon>
        <taxon>Bacillales</taxon>
        <taxon>Paenibacillaceae</taxon>
        <taxon>Paenibacillus</taxon>
    </lineage>
</organism>
<dbReference type="InterPro" id="IPR006059">
    <property type="entry name" value="SBP"/>
</dbReference>
<dbReference type="InterPro" id="IPR050490">
    <property type="entry name" value="Bact_solute-bd_prot1"/>
</dbReference>
<dbReference type="SUPFAM" id="SSF53850">
    <property type="entry name" value="Periplasmic binding protein-like II"/>
    <property type="match status" value="1"/>
</dbReference>
<dbReference type="OrthoDB" id="9787283at2"/>
<dbReference type="PROSITE" id="PS51257">
    <property type="entry name" value="PROKAR_LIPOPROTEIN"/>
    <property type="match status" value="1"/>
</dbReference>
<evidence type="ECO:0000256" key="3">
    <source>
        <dbReference type="ARBA" id="ARBA00023136"/>
    </source>
</evidence>
<keyword evidence="3" id="KW-0472">Membrane</keyword>
<evidence type="ECO:0000256" key="4">
    <source>
        <dbReference type="ARBA" id="ARBA00023139"/>
    </source>
</evidence>
<evidence type="ECO:0000256" key="1">
    <source>
        <dbReference type="ARBA" id="ARBA00022475"/>
    </source>
</evidence>